<keyword evidence="2" id="KW-0472">Membrane</keyword>
<feature type="compositionally biased region" description="Basic and acidic residues" evidence="1">
    <location>
        <begin position="1"/>
        <end position="14"/>
    </location>
</feature>
<evidence type="ECO:0000313" key="3">
    <source>
        <dbReference type="EMBL" id="KAK7377276.1"/>
    </source>
</evidence>
<dbReference type="EMBL" id="JAYMYR010000002">
    <property type="protein sequence ID" value="KAK7377276.1"/>
    <property type="molecule type" value="Genomic_DNA"/>
</dbReference>
<comment type="caution">
    <text evidence="3">The sequence shown here is derived from an EMBL/GenBank/DDBJ whole genome shotgun (WGS) entry which is preliminary data.</text>
</comment>
<feature type="region of interest" description="Disordered" evidence="1">
    <location>
        <begin position="1"/>
        <end position="26"/>
    </location>
</feature>
<name>A0AAN9NQR0_PHACN</name>
<gene>
    <name evidence="3" type="ORF">VNO80_02698</name>
</gene>
<reference evidence="3 4" key="1">
    <citation type="submission" date="2024-01" db="EMBL/GenBank/DDBJ databases">
        <title>The genomes of 5 underutilized Papilionoideae crops provide insights into root nodulation and disease resistanc.</title>
        <authorList>
            <person name="Jiang F."/>
        </authorList>
    </citation>
    <scope>NUCLEOTIDE SEQUENCE [LARGE SCALE GENOMIC DNA]</scope>
    <source>
        <strain evidence="3">JINMINGXINNONG_FW02</strain>
        <tissue evidence="3">Leaves</tissue>
    </source>
</reference>
<keyword evidence="2" id="KW-1133">Transmembrane helix</keyword>
<keyword evidence="4" id="KW-1185">Reference proteome</keyword>
<keyword evidence="2" id="KW-0812">Transmembrane</keyword>
<evidence type="ECO:0000256" key="2">
    <source>
        <dbReference type="SAM" id="Phobius"/>
    </source>
</evidence>
<accession>A0AAN9NQR0</accession>
<organism evidence="3 4">
    <name type="scientific">Phaseolus coccineus</name>
    <name type="common">Scarlet runner bean</name>
    <name type="synonym">Phaseolus multiflorus</name>
    <dbReference type="NCBI Taxonomy" id="3886"/>
    <lineage>
        <taxon>Eukaryota</taxon>
        <taxon>Viridiplantae</taxon>
        <taxon>Streptophyta</taxon>
        <taxon>Embryophyta</taxon>
        <taxon>Tracheophyta</taxon>
        <taxon>Spermatophyta</taxon>
        <taxon>Magnoliopsida</taxon>
        <taxon>eudicotyledons</taxon>
        <taxon>Gunneridae</taxon>
        <taxon>Pentapetalae</taxon>
        <taxon>rosids</taxon>
        <taxon>fabids</taxon>
        <taxon>Fabales</taxon>
        <taxon>Fabaceae</taxon>
        <taxon>Papilionoideae</taxon>
        <taxon>50 kb inversion clade</taxon>
        <taxon>NPAAA clade</taxon>
        <taxon>indigoferoid/millettioid clade</taxon>
        <taxon>Phaseoleae</taxon>
        <taxon>Phaseolus</taxon>
    </lineage>
</organism>
<feature type="transmembrane region" description="Helical" evidence="2">
    <location>
        <begin position="47"/>
        <end position="65"/>
    </location>
</feature>
<dbReference type="Proteomes" id="UP001374584">
    <property type="component" value="Unassembled WGS sequence"/>
</dbReference>
<evidence type="ECO:0000256" key="1">
    <source>
        <dbReference type="SAM" id="MobiDB-lite"/>
    </source>
</evidence>
<evidence type="ECO:0000313" key="4">
    <source>
        <dbReference type="Proteomes" id="UP001374584"/>
    </source>
</evidence>
<proteinExistence type="predicted"/>
<protein>
    <submittedName>
        <fullName evidence="3">Uncharacterized protein</fullName>
    </submittedName>
</protein>
<dbReference type="AlphaFoldDB" id="A0AAN9NQR0"/>
<sequence length="115" mass="13421">MEKRIGEGRSEREMKGKRRRMQFRDDDGGHNHIKAVMHTSVASLRCYLAVSFPFSSFFFYSFPFASSKMMTRERVSVGGSITRRIKKELSEFSEVLKISAKLHCHCHQIHYLAYP</sequence>